<feature type="region of interest" description="Disordered" evidence="1">
    <location>
        <begin position="42"/>
        <end position="65"/>
    </location>
</feature>
<dbReference type="AlphaFoldDB" id="A0A6P7YUN8"/>
<dbReference type="OrthoDB" id="10055523at2759"/>
<evidence type="ECO:0000259" key="3">
    <source>
        <dbReference type="PROSITE" id="PS50024"/>
    </source>
</evidence>
<dbReference type="Proteomes" id="UP000515156">
    <property type="component" value="Chromosome 8"/>
</dbReference>
<dbReference type="KEGG" id="muo:115475433"/>
<feature type="chain" id="PRO_5027702620" evidence="2">
    <location>
        <begin position="17"/>
        <end position="876"/>
    </location>
</feature>
<name>A0A6P7YUN8_9AMPH</name>
<dbReference type="GeneID" id="115475433"/>
<dbReference type="InParanoid" id="A0A6P7YUN8"/>
<feature type="region of interest" description="Disordered" evidence="1">
    <location>
        <begin position="533"/>
        <end position="579"/>
    </location>
</feature>
<feature type="signal peptide" evidence="2">
    <location>
        <begin position="1"/>
        <end position="16"/>
    </location>
</feature>
<accession>A0A6P7YUN8</accession>
<keyword evidence="4" id="KW-1185">Reference proteome</keyword>
<reference evidence="5" key="1">
    <citation type="journal article" date="2018" name="DNA Res.">
        <title>Multi-tissue transcriptomes of caecilian amphibians highlight incomplete knowledge of vertebrate gene families.</title>
        <authorList>
            <person name="Torres-Sanchez M."/>
            <person name="Creevey C.J."/>
            <person name="Kornobis E."/>
            <person name="Gower D.J."/>
            <person name="Wilkinson M."/>
            <person name="San Mauro D."/>
        </authorList>
    </citation>
    <scope>NUCLEOTIDE SEQUENCE</scope>
</reference>
<keyword evidence="2" id="KW-0732">Signal</keyword>
<organism evidence="4 5">
    <name type="scientific">Microcaecilia unicolor</name>
    <dbReference type="NCBI Taxonomy" id="1415580"/>
    <lineage>
        <taxon>Eukaryota</taxon>
        <taxon>Metazoa</taxon>
        <taxon>Chordata</taxon>
        <taxon>Craniata</taxon>
        <taxon>Vertebrata</taxon>
        <taxon>Euteleostomi</taxon>
        <taxon>Amphibia</taxon>
        <taxon>Gymnophiona</taxon>
        <taxon>Siphonopidae</taxon>
        <taxon>Microcaecilia</taxon>
    </lineage>
</organism>
<evidence type="ECO:0000256" key="1">
    <source>
        <dbReference type="SAM" id="MobiDB-lite"/>
    </source>
</evidence>
<evidence type="ECO:0000313" key="4">
    <source>
        <dbReference type="Proteomes" id="UP000515156"/>
    </source>
</evidence>
<evidence type="ECO:0000256" key="2">
    <source>
        <dbReference type="SAM" id="SignalP"/>
    </source>
</evidence>
<dbReference type="InterPro" id="IPR000082">
    <property type="entry name" value="SEA_dom"/>
</dbReference>
<protein>
    <submittedName>
        <fullName evidence="5">Uncharacterized protein LOC115475433</fullName>
    </submittedName>
</protein>
<dbReference type="PROSITE" id="PS50024">
    <property type="entry name" value="SEA"/>
    <property type="match status" value="1"/>
</dbReference>
<feature type="region of interest" description="Disordered" evidence="1">
    <location>
        <begin position="140"/>
        <end position="162"/>
    </location>
</feature>
<dbReference type="RefSeq" id="XP_030067009.1">
    <property type="nucleotide sequence ID" value="XM_030211149.1"/>
</dbReference>
<feature type="compositionally biased region" description="Basic and acidic residues" evidence="1">
    <location>
        <begin position="56"/>
        <end position="65"/>
    </location>
</feature>
<reference evidence="5" key="2">
    <citation type="submission" date="2025-08" db="UniProtKB">
        <authorList>
            <consortium name="RefSeq"/>
        </authorList>
    </citation>
    <scope>IDENTIFICATION</scope>
</reference>
<feature type="domain" description="SEA" evidence="3">
    <location>
        <begin position="743"/>
        <end position="849"/>
    </location>
</feature>
<sequence>MNPLVCLLLGAGGVLGLLISEGVSAKSRSNFSVSSFPHVLSNKTSPELMSPPSVESRSEQEKNKPTLDIIVEEKKPNFQNSAYEPDSACITWTNISLSLSTLPCWLLQRNRGASNQTQQQNSANETQNRSRLQLVKESVVNSTRERQRPHHAIDWPMPSGTSPSLMTVTRPLESLVIQTLHEHLGTDEIRKLAVPKLERYRKYSKANQLYRNKKIDSLTSHHRTAQELKNSTKTFTKGYGRTFSMIPELSTQYTEIQPSINSFTSRLLQQTFHRTILLDATVAPLRNENIPTLQHKTSSPRNPELQTTKWIITSTEEAGLTKPVDATNTLSPTSISEMLDTLNISKPLINSVRLTTIWKMLNPENASTLVIPEVMLQGLPKEKENKLDTSTGEESNDDLKDIFSMSSFDLHSNTSGVSRSYIEQQVTPHSVLYSLFKPTTVRDSTTRIFKVSEFPTSAKTSTDFQRNTNFSLSVGNNISGSALFSDVSFETEYTKLSSTVLNASAGQGWTEASTLANKLLSELTSVNLSPSEITRSLSAPDGPTSSGDPWSEEVTMSVSHSPPQLATSDSPPKFTTHSTLLSNPMTALYNLTNRTMISTPENIQDITSQWTTMLVILQINTKWRESKTSTKIPEDSSTANSAGMFLSPSVESLETLQSTANVSVTLETENQTEKDFTPSSGTPMHFVDFERPDLERNVDPHITKLIPTIESESYTESPYFTSAERLDENQRPFVMEDQPPLLKGNVVLVTCRLILEKDFIPSFENPESLEYQKLALSFQEAVLPFYKLVPGFKRLDLLKIRKGTVVFEYNALFSVEVFRVMLKDFQSTLDMTGLPKLIKSGLTIANSTVISLSIPEKQAELCRDLLQCPVGFDWHL</sequence>
<proteinExistence type="predicted"/>
<gene>
    <name evidence="5" type="primary">LOC115475433</name>
</gene>
<evidence type="ECO:0000313" key="5">
    <source>
        <dbReference type="RefSeq" id="XP_030067009.1"/>
    </source>
</evidence>